<dbReference type="Proteomes" id="UP000663828">
    <property type="component" value="Unassembled WGS sequence"/>
</dbReference>
<accession>A0A814Q2V2</accession>
<feature type="compositionally biased region" description="Acidic residues" evidence="1">
    <location>
        <begin position="174"/>
        <end position="191"/>
    </location>
</feature>
<evidence type="ECO:0000313" key="2">
    <source>
        <dbReference type="EMBL" id="CAF1114484.1"/>
    </source>
</evidence>
<evidence type="ECO:0000313" key="5">
    <source>
        <dbReference type="Proteomes" id="UP000663852"/>
    </source>
</evidence>
<dbReference type="EMBL" id="CAJNOR010007936">
    <property type="protein sequence ID" value="CAF1625775.1"/>
    <property type="molecule type" value="Genomic_DNA"/>
</dbReference>
<protein>
    <submittedName>
        <fullName evidence="2">Uncharacterized protein</fullName>
    </submittedName>
</protein>
<evidence type="ECO:0000313" key="4">
    <source>
        <dbReference type="Proteomes" id="UP000663828"/>
    </source>
</evidence>
<dbReference type="Proteomes" id="UP000663852">
    <property type="component" value="Unassembled WGS sequence"/>
</dbReference>
<name>A0A814Q2V2_ADIRI</name>
<dbReference type="EMBL" id="CAJNOJ010000102">
    <property type="protein sequence ID" value="CAF1114484.1"/>
    <property type="molecule type" value="Genomic_DNA"/>
</dbReference>
<dbReference type="SUPFAM" id="SSF101908">
    <property type="entry name" value="Putative isomerase YbhE"/>
    <property type="match status" value="1"/>
</dbReference>
<evidence type="ECO:0000256" key="1">
    <source>
        <dbReference type="SAM" id="MobiDB-lite"/>
    </source>
</evidence>
<comment type="caution">
    <text evidence="2">The sequence shown here is derived from an EMBL/GenBank/DDBJ whole genome shotgun (WGS) entry which is preliminary data.</text>
</comment>
<reference evidence="2" key="1">
    <citation type="submission" date="2021-02" db="EMBL/GenBank/DDBJ databases">
        <authorList>
            <person name="Nowell W R."/>
        </authorList>
    </citation>
    <scope>NUCLEOTIDE SEQUENCE</scope>
</reference>
<proteinExistence type="predicted"/>
<feature type="region of interest" description="Disordered" evidence="1">
    <location>
        <begin position="174"/>
        <end position="198"/>
    </location>
</feature>
<dbReference type="OrthoDB" id="9983199at2759"/>
<sequence length="482" mass="56134">MSNNSKNKENSGNKWTSDGLIELLDLANEQLRTLERLDFSHIQKNAQQELESWHTAALTRLGQIYSQRLADLGQVYTQDVCPDAEKFKKKMTDQLKTRIMPRISKILDDPTPDQDKVEKIQSVLCHIKSEYEMMRDRQWIRVQLPDIKSLSIPIKISQTPLATHLANHGKDLLEDLSDEDDNETKEEEEEGTPSKKKRKTISIDPVDVFLINPEPIKKHSLDTNSSTLALSNAHILIQDKHRLILFDYQKQISELQWNDNEYGILVDICWIPSLSVFAILTIHSLYLYDPLKPTPNPPVKVDAVQPSDRTHVLASISAFERDIYINYHKGVHVDQYRVSSTSQWTLEKRYSKGDYCETKDIGIRDVRCDSQHICVSVMQQNDLKWRLDVMSRDMKRIRRGIVMDAGENQHKFFSMLIPMHDQRWLFVNWYTNKLWLVDQEEKPRLMKESKIKNIRNACMSPNGCYLAVRTEKPSALKLYKLD</sequence>
<gene>
    <name evidence="2" type="ORF">EDS130_LOCUS20709</name>
    <name evidence="3" type="ORF">XAT740_LOCUS50886</name>
</gene>
<evidence type="ECO:0000313" key="3">
    <source>
        <dbReference type="EMBL" id="CAF1625775.1"/>
    </source>
</evidence>
<organism evidence="2 5">
    <name type="scientific">Adineta ricciae</name>
    <name type="common">Rotifer</name>
    <dbReference type="NCBI Taxonomy" id="249248"/>
    <lineage>
        <taxon>Eukaryota</taxon>
        <taxon>Metazoa</taxon>
        <taxon>Spiralia</taxon>
        <taxon>Gnathifera</taxon>
        <taxon>Rotifera</taxon>
        <taxon>Eurotatoria</taxon>
        <taxon>Bdelloidea</taxon>
        <taxon>Adinetida</taxon>
        <taxon>Adinetidae</taxon>
        <taxon>Adineta</taxon>
    </lineage>
</organism>
<dbReference type="AlphaFoldDB" id="A0A814Q2V2"/>
<keyword evidence="4" id="KW-1185">Reference proteome</keyword>